<organism evidence="2 3">
    <name type="scientific">[Clostridium] citroniae WAL-17108</name>
    <dbReference type="NCBI Taxonomy" id="742733"/>
    <lineage>
        <taxon>Bacteria</taxon>
        <taxon>Bacillati</taxon>
        <taxon>Bacillota</taxon>
        <taxon>Clostridia</taxon>
        <taxon>Lachnospirales</taxon>
        <taxon>Lachnospiraceae</taxon>
        <taxon>Enterocloster</taxon>
    </lineage>
</organism>
<dbReference type="eggNOG" id="COG0698">
    <property type="taxonomic scope" value="Bacteria"/>
</dbReference>
<comment type="similarity">
    <text evidence="1">Belongs to the LacAB/RpiB family.</text>
</comment>
<gene>
    <name evidence="2" type="ORF">HMPREF9469_02296</name>
</gene>
<dbReference type="Proteomes" id="UP000003763">
    <property type="component" value="Unassembled WGS sequence"/>
</dbReference>
<evidence type="ECO:0008006" key="4">
    <source>
        <dbReference type="Google" id="ProtNLM"/>
    </source>
</evidence>
<accession>G5HIA6</accession>
<dbReference type="InterPro" id="IPR003500">
    <property type="entry name" value="RpiB_LacA_LacB"/>
</dbReference>
<dbReference type="RefSeq" id="WP_007862104.1">
    <property type="nucleotide sequence ID" value="NZ_JH376421.1"/>
</dbReference>
<dbReference type="PIRSF" id="PIRSF005384">
    <property type="entry name" value="RpiB_LacA_B"/>
    <property type="match status" value="1"/>
</dbReference>
<dbReference type="NCBIfam" id="TIGR00689">
    <property type="entry name" value="rpiB_lacA_lacB"/>
    <property type="match status" value="1"/>
</dbReference>
<reference evidence="2 3" key="1">
    <citation type="submission" date="2011-08" db="EMBL/GenBank/DDBJ databases">
        <title>The Genome Sequence of Clostridium citroniae WAL-17108.</title>
        <authorList>
            <consortium name="The Broad Institute Genome Sequencing Platform"/>
            <person name="Earl A."/>
            <person name="Ward D."/>
            <person name="Feldgarden M."/>
            <person name="Gevers D."/>
            <person name="Finegold S.M."/>
            <person name="Summanen P.H."/>
            <person name="Molitoris D.R."/>
            <person name="Vaisanen M.L."/>
            <person name="Daigneault M."/>
            <person name="Allen-Vercoe E."/>
            <person name="Young S.K."/>
            <person name="Zeng Q."/>
            <person name="Gargeya S."/>
            <person name="Fitzgerald M."/>
            <person name="Haas B."/>
            <person name="Abouelleil A."/>
            <person name="Alvarado L."/>
            <person name="Arachchi H.M."/>
            <person name="Berlin A."/>
            <person name="Brown A."/>
            <person name="Chapman S.B."/>
            <person name="Chen Z."/>
            <person name="Dunbar C."/>
            <person name="Freedman E."/>
            <person name="Gearin G."/>
            <person name="Gellesch M."/>
            <person name="Goldberg J."/>
            <person name="Griggs A."/>
            <person name="Gujja S."/>
            <person name="Heiman D."/>
            <person name="Howarth C."/>
            <person name="Larson L."/>
            <person name="Lui A."/>
            <person name="MacDonald P.J.P."/>
            <person name="Montmayeur A."/>
            <person name="Murphy C."/>
            <person name="Neiman D."/>
            <person name="Pearson M."/>
            <person name="Priest M."/>
            <person name="Roberts A."/>
            <person name="Saif S."/>
            <person name="Shea T."/>
            <person name="Shenoy N."/>
            <person name="Sisk P."/>
            <person name="Stolte C."/>
            <person name="Sykes S."/>
            <person name="Wortman J."/>
            <person name="Nusbaum C."/>
            <person name="Birren B."/>
        </authorList>
    </citation>
    <scope>NUCLEOTIDE SEQUENCE [LARGE SCALE GENOMIC DNA]</scope>
    <source>
        <strain evidence="2 3">WAL-17108</strain>
    </source>
</reference>
<dbReference type="EMBL" id="ADLJ01000015">
    <property type="protein sequence ID" value="EHE99097.1"/>
    <property type="molecule type" value="Genomic_DNA"/>
</dbReference>
<dbReference type="SUPFAM" id="SSF89623">
    <property type="entry name" value="Ribose/Galactose isomerase RpiB/AlsB"/>
    <property type="match status" value="1"/>
</dbReference>
<dbReference type="GO" id="GO:0004751">
    <property type="term" value="F:ribose-5-phosphate isomerase activity"/>
    <property type="evidence" value="ECO:0007669"/>
    <property type="project" value="TreeGrafter"/>
</dbReference>
<dbReference type="GO" id="GO:0019316">
    <property type="term" value="P:D-allose catabolic process"/>
    <property type="evidence" value="ECO:0007669"/>
    <property type="project" value="TreeGrafter"/>
</dbReference>
<evidence type="ECO:0000256" key="1">
    <source>
        <dbReference type="ARBA" id="ARBA00008754"/>
    </source>
</evidence>
<dbReference type="PANTHER" id="PTHR30345">
    <property type="entry name" value="RIBOSE-5-PHOSPHATE ISOMERASE B"/>
    <property type="match status" value="1"/>
</dbReference>
<name>G5HIA6_9FIRM</name>
<evidence type="ECO:0000313" key="2">
    <source>
        <dbReference type="EMBL" id="EHE99097.1"/>
    </source>
</evidence>
<proteinExistence type="inferred from homology"/>
<protein>
    <recommendedName>
        <fullName evidence="4">Ribose 5-phosphate isomerase B</fullName>
    </recommendedName>
</protein>
<dbReference type="HOGENOM" id="CLU_091396_1_2_9"/>
<comment type="caution">
    <text evidence="2">The sequence shown here is derived from an EMBL/GenBank/DDBJ whole genome shotgun (WGS) entry which is preliminary data.</text>
</comment>
<sequence>MNVVIASDFSGFRLKEAVKAHIIALGYEVEDVGAQKEEDATLYFEASENLARVIREGRVERGIVICGTGAGVSMIANKFRGVYAVACESVYTAEKTSLINNANVLAMGEKVVSFSMGAEMAERWLEGRWCQGFEEQRRRNNERGFGKLQEIESENFK</sequence>
<dbReference type="PANTHER" id="PTHR30345:SF0">
    <property type="entry name" value="DNA DAMAGE-REPAIR_TOLERATION PROTEIN DRT102"/>
    <property type="match status" value="1"/>
</dbReference>
<dbReference type="Pfam" id="PF02502">
    <property type="entry name" value="LacAB_rpiB"/>
    <property type="match status" value="1"/>
</dbReference>
<dbReference type="Gene3D" id="3.40.1400.10">
    <property type="entry name" value="Sugar-phosphate isomerase, RpiB/LacA/LacB"/>
    <property type="match status" value="1"/>
</dbReference>
<dbReference type="GO" id="GO:0009052">
    <property type="term" value="P:pentose-phosphate shunt, non-oxidative branch"/>
    <property type="evidence" value="ECO:0007669"/>
    <property type="project" value="TreeGrafter"/>
</dbReference>
<dbReference type="InterPro" id="IPR036569">
    <property type="entry name" value="RpiB_LacA_LacB_sf"/>
</dbReference>
<evidence type="ECO:0000313" key="3">
    <source>
        <dbReference type="Proteomes" id="UP000003763"/>
    </source>
</evidence>
<dbReference type="AlphaFoldDB" id="G5HIA6"/>
<dbReference type="PATRIC" id="fig|742733.3.peg.2385"/>